<dbReference type="EMBL" id="FNDQ01000004">
    <property type="protein sequence ID" value="SDH46621.1"/>
    <property type="molecule type" value="Genomic_DNA"/>
</dbReference>
<feature type="signal peptide" evidence="1">
    <location>
        <begin position="1"/>
        <end position="23"/>
    </location>
</feature>
<proteinExistence type="predicted"/>
<reference evidence="3" key="1">
    <citation type="submission" date="2016-10" db="EMBL/GenBank/DDBJ databases">
        <authorList>
            <person name="Varghese N."/>
            <person name="Submissions S."/>
        </authorList>
    </citation>
    <scope>NUCLEOTIDE SEQUENCE [LARGE SCALE GENOMIC DNA]</scope>
    <source>
        <strain evidence="3">DSM 23313</strain>
    </source>
</reference>
<evidence type="ECO:0000256" key="1">
    <source>
        <dbReference type="SAM" id="SignalP"/>
    </source>
</evidence>
<gene>
    <name evidence="2" type="ORF">SAMN05421818_104125</name>
</gene>
<keyword evidence="1" id="KW-0732">Signal</keyword>
<organism evidence="2 3">
    <name type="scientific">Myroides phaeus</name>
    <dbReference type="NCBI Taxonomy" id="702745"/>
    <lineage>
        <taxon>Bacteria</taxon>
        <taxon>Pseudomonadati</taxon>
        <taxon>Bacteroidota</taxon>
        <taxon>Flavobacteriia</taxon>
        <taxon>Flavobacteriales</taxon>
        <taxon>Flavobacteriaceae</taxon>
        <taxon>Myroides</taxon>
    </lineage>
</organism>
<evidence type="ECO:0000313" key="2">
    <source>
        <dbReference type="EMBL" id="SDH46621.1"/>
    </source>
</evidence>
<evidence type="ECO:0008006" key="4">
    <source>
        <dbReference type="Google" id="ProtNLM"/>
    </source>
</evidence>
<dbReference type="Proteomes" id="UP000243588">
    <property type="component" value="Unassembled WGS sequence"/>
</dbReference>
<dbReference type="RefSeq" id="WP_143021854.1">
    <property type="nucleotide sequence ID" value="NZ_FNDQ01000004.1"/>
</dbReference>
<protein>
    <recommendedName>
        <fullName evidence="4">MORN repeat variant</fullName>
    </recommendedName>
</protein>
<keyword evidence="3" id="KW-1185">Reference proteome</keyword>
<accession>A0A1G8CM44</accession>
<sequence length="341" mass="39456">MKSIRGIIVLGTLCCLPFGTVFAQEKRSDMKEEKVFYDEDDKRLYKRILKDEKGRVVEVEDNGFMIDGKPQKMYKGVYKEGKPFEGYFKEGRILSEINLINYYEQGERKAQYSYDYLARDQFAAPFMYDLETVYEGGKVKSGRVYKEVEEGNAVGIVNYEDFEEKSLFIDLFEMHYFNRISFELTDDQLLIKDMSGESLIVVKKAGNKLVADYFIKGQHLFTAKPFIEVVKKGSPLSMTVYYKDAKEVEQEFSFKRLPFDSNMDQFANQFLTPIFLQFPVVFDGSLGQLLSAVISKFDVIAKDLNAIESFADLLPFSVYPFDEKKIVGVEEYDEKGQLVKE</sequence>
<evidence type="ECO:0000313" key="3">
    <source>
        <dbReference type="Proteomes" id="UP000243588"/>
    </source>
</evidence>
<feature type="chain" id="PRO_5017420352" description="MORN repeat variant" evidence="1">
    <location>
        <begin position="24"/>
        <end position="341"/>
    </location>
</feature>
<dbReference type="STRING" id="702745.SAMN05421818_104125"/>
<dbReference type="AlphaFoldDB" id="A0A1G8CM44"/>
<name>A0A1G8CM44_9FLAO</name>